<organism evidence="1 2">
    <name type="scientific">Mythimna loreyi</name>
    <dbReference type="NCBI Taxonomy" id="667449"/>
    <lineage>
        <taxon>Eukaryota</taxon>
        <taxon>Metazoa</taxon>
        <taxon>Ecdysozoa</taxon>
        <taxon>Arthropoda</taxon>
        <taxon>Hexapoda</taxon>
        <taxon>Insecta</taxon>
        <taxon>Pterygota</taxon>
        <taxon>Neoptera</taxon>
        <taxon>Endopterygota</taxon>
        <taxon>Lepidoptera</taxon>
        <taxon>Glossata</taxon>
        <taxon>Ditrysia</taxon>
        <taxon>Noctuoidea</taxon>
        <taxon>Noctuidae</taxon>
        <taxon>Noctuinae</taxon>
        <taxon>Hadenini</taxon>
        <taxon>Mythimna</taxon>
    </lineage>
</organism>
<dbReference type="Proteomes" id="UP001231649">
    <property type="component" value="Chromosome 15"/>
</dbReference>
<dbReference type="EMBL" id="CM056791">
    <property type="protein sequence ID" value="KAJ8725497.1"/>
    <property type="molecule type" value="Genomic_DNA"/>
</dbReference>
<accession>A0ACC2QVK4</accession>
<reference evidence="1" key="1">
    <citation type="submission" date="2023-03" db="EMBL/GenBank/DDBJ databases">
        <title>Chromosome-level genomes of two armyworms, Mythimna separata and Mythimna loreyi, provide insights into the biosynthesis and reception of sex pheromones.</title>
        <authorList>
            <person name="Zhao H."/>
        </authorList>
    </citation>
    <scope>NUCLEOTIDE SEQUENCE</scope>
    <source>
        <strain evidence="1">BeijingLab</strain>
    </source>
</reference>
<proteinExistence type="predicted"/>
<gene>
    <name evidence="1" type="ORF">PYW08_003680</name>
</gene>
<name>A0ACC2QVK4_9NEOP</name>
<keyword evidence="2" id="KW-1185">Reference proteome</keyword>
<sequence length="290" mass="34048">MIVNEKYNKILKNLHSLGRNLLILYLAATDIVEILKKKTIQPEKWYVDLYAYTVYKRFLESKIKRRYQEKNEIDILNPDIITAMKKELTSSISKHKKIYVIFNGCDEILFSEKDLQDIKEMINVVKKGEEKTGLINSVENGIPIFVHKSFTEYFAVEYVCNCLKNQNIFDKTIYFNTIFSKSYFKNILKILESKIKIDDTLKTALENNKDVIFNCIKSVIMKNNSLTVLWSLIEDLKSLKYIFLKAIEYGLNSTKLTNTEKNELLKYFSKRSYLQNSLTKHALDKASFIF</sequence>
<protein>
    <submittedName>
        <fullName evidence="1">Uncharacterized protein</fullName>
    </submittedName>
</protein>
<comment type="caution">
    <text evidence="1">The sequence shown here is derived from an EMBL/GenBank/DDBJ whole genome shotgun (WGS) entry which is preliminary data.</text>
</comment>
<evidence type="ECO:0000313" key="2">
    <source>
        <dbReference type="Proteomes" id="UP001231649"/>
    </source>
</evidence>
<evidence type="ECO:0000313" key="1">
    <source>
        <dbReference type="EMBL" id="KAJ8725497.1"/>
    </source>
</evidence>